<feature type="transmembrane region" description="Helical" evidence="6">
    <location>
        <begin position="30"/>
        <end position="51"/>
    </location>
</feature>
<evidence type="ECO:0000313" key="9">
    <source>
        <dbReference type="Proteomes" id="UP000184300"/>
    </source>
</evidence>
<dbReference type="GO" id="GO:0016020">
    <property type="term" value="C:membrane"/>
    <property type="evidence" value="ECO:0007669"/>
    <property type="project" value="UniProtKB-SubCell"/>
</dbReference>
<gene>
    <name evidence="8" type="ORF">ASPGLDRAFT_148127</name>
</gene>
<dbReference type="RefSeq" id="XP_022401927.1">
    <property type="nucleotide sequence ID" value="XM_022541954.1"/>
</dbReference>
<feature type="transmembrane region" description="Helical" evidence="6">
    <location>
        <begin position="144"/>
        <end position="170"/>
    </location>
</feature>
<keyword evidence="3 6" id="KW-1133">Transmembrane helix</keyword>
<proteinExistence type="inferred from homology"/>
<dbReference type="VEuPathDB" id="FungiDB:ASPGLDRAFT_148127"/>
<dbReference type="EMBL" id="KV878895">
    <property type="protein sequence ID" value="OJJ85229.1"/>
    <property type="molecule type" value="Genomic_DNA"/>
</dbReference>
<feature type="transmembrane region" description="Helical" evidence="6">
    <location>
        <begin position="190"/>
        <end position="212"/>
    </location>
</feature>
<accession>A0A1L9VMT8</accession>
<dbReference type="STRING" id="1160497.A0A1L9VMT8"/>
<evidence type="ECO:0000256" key="3">
    <source>
        <dbReference type="ARBA" id="ARBA00022989"/>
    </source>
</evidence>
<dbReference type="PANTHER" id="PTHR33048">
    <property type="entry name" value="PTH11-LIKE INTEGRAL MEMBRANE PROTEIN (AFU_ORTHOLOGUE AFUA_5G11245)"/>
    <property type="match status" value="1"/>
</dbReference>
<dbReference type="InterPro" id="IPR049326">
    <property type="entry name" value="Rhodopsin_dom_fungi"/>
</dbReference>
<evidence type="ECO:0000256" key="6">
    <source>
        <dbReference type="SAM" id="Phobius"/>
    </source>
</evidence>
<dbReference type="PANTHER" id="PTHR33048:SF47">
    <property type="entry name" value="INTEGRAL MEMBRANE PROTEIN-RELATED"/>
    <property type="match status" value="1"/>
</dbReference>
<name>A0A1L9VMT8_ASPGL</name>
<feature type="transmembrane region" description="Helical" evidence="6">
    <location>
        <begin position="63"/>
        <end position="89"/>
    </location>
</feature>
<feature type="transmembrane region" description="Helical" evidence="6">
    <location>
        <begin position="224"/>
        <end position="249"/>
    </location>
</feature>
<dbReference type="AlphaFoldDB" id="A0A1L9VMT8"/>
<organism evidence="8 9">
    <name type="scientific">Aspergillus glaucus CBS 516.65</name>
    <dbReference type="NCBI Taxonomy" id="1160497"/>
    <lineage>
        <taxon>Eukaryota</taxon>
        <taxon>Fungi</taxon>
        <taxon>Dikarya</taxon>
        <taxon>Ascomycota</taxon>
        <taxon>Pezizomycotina</taxon>
        <taxon>Eurotiomycetes</taxon>
        <taxon>Eurotiomycetidae</taxon>
        <taxon>Eurotiales</taxon>
        <taxon>Aspergillaceae</taxon>
        <taxon>Aspergillus</taxon>
        <taxon>Aspergillus subgen. Aspergillus</taxon>
    </lineage>
</organism>
<evidence type="ECO:0000256" key="4">
    <source>
        <dbReference type="ARBA" id="ARBA00023136"/>
    </source>
</evidence>
<evidence type="ECO:0000313" key="8">
    <source>
        <dbReference type="EMBL" id="OJJ85229.1"/>
    </source>
</evidence>
<protein>
    <recommendedName>
        <fullName evidence="7">Rhodopsin domain-containing protein</fullName>
    </recommendedName>
</protein>
<dbReference type="Pfam" id="PF20684">
    <property type="entry name" value="Fung_rhodopsin"/>
    <property type="match status" value="1"/>
</dbReference>
<comment type="subcellular location">
    <subcellularLocation>
        <location evidence="1">Membrane</location>
        <topology evidence="1">Multi-pass membrane protein</topology>
    </subcellularLocation>
</comment>
<evidence type="ECO:0000256" key="5">
    <source>
        <dbReference type="ARBA" id="ARBA00038359"/>
    </source>
</evidence>
<feature type="domain" description="Rhodopsin" evidence="7">
    <location>
        <begin position="47"/>
        <end position="287"/>
    </location>
</feature>
<evidence type="ECO:0000256" key="1">
    <source>
        <dbReference type="ARBA" id="ARBA00004141"/>
    </source>
</evidence>
<dbReference type="OrthoDB" id="444631at2759"/>
<dbReference type="Proteomes" id="UP000184300">
    <property type="component" value="Unassembled WGS sequence"/>
</dbReference>
<comment type="similarity">
    <text evidence="5">Belongs to the SAT4 family.</text>
</comment>
<dbReference type="GeneID" id="34458215"/>
<dbReference type="InterPro" id="IPR052337">
    <property type="entry name" value="SAT4-like"/>
</dbReference>
<feature type="transmembrane region" description="Helical" evidence="6">
    <location>
        <begin position="261"/>
        <end position="281"/>
    </location>
</feature>
<keyword evidence="9" id="KW-1185">Reference proteome</keyword>
<feature type="transmembrane region" description="Helical" evidence="6">
    <location>
        <begin position="109"/>
        <end position="132"/>
    </location>
</feature>
<evidence type="ECO:0000256" key="2">
    <source>
        <dbReference type="ARBA" id="ARBA00022692"/>
    </source>
</evidence>
<reference evidence="9" key="1">
    <citation type="journal article" date="2017" name="Genome Biol.">
        <title>Comparative genomics reveals high biological diversity and specific adaptations in the industrially and medically important fungal genus Aspergillus.</title>
        <authorList>
            <person name="de Vries R.P."/>
            <person name="Riley R."/>
            <person name="Wiebenga A."/>
            <person name="Aguilar-Osorio G."/>
            <person name="Amillis S."/>
            <person name="Uchima C.A."/>
            <person name="Anderluh G."/>
            <person name="Asadollahi M."/>
            <person name="Askin M."/>
            <person name="Barry K."/>
            <person name="Battaglia E."/>
            <person name="Bayram O."/>
            <person name="Benocci T."/>
            <person name="Braus-Stromeyer S.A."/>
            <person name="Caldana C."/>
            <person name="Canovas D."/>
            <person name="Cerqueira G.C."/>
            <person name="Chen F."/>
            <person name="Chen W."/>
            <person name="Choi C."/>
            <person name="Clum A."/>
            <person name="Dos Santos R.A."/>
            <person name="Damasio A.R."/>
            <person name="Diallinas G."/>
            <person name="Emri T."/>
            <person name="Fekete E."/>
            <person name="Flipphi M."/>
            <person name="Freyberg S."/>
            <person name="Gallo A."/>
            <person name="Gournas C."/>
            <person name="Habgood R."/>
            <person name="Hainaut M."/>
            <person name="Harispe M.L."/>
            <person name="Henrissat B."/>
            <person name="Hilden K.S."/>
            <person name="Hope R."/>
            <person name="Hossain A."/>
            <person name="Karabika E."/>
            <person name="Karaffa L."/>
            <person name="Karanyi Z."/>
            <person name="Krasevec N."/>
            <person name="Kuo A."/>
            <person name="Kusch H."/>
            <person name="LaButti K."/>
            <person name="Lagendijk E.L."/>
            <person name="Lapidus A."/>
            <person name="Levasseur A."/>
            <person name="Lindquist E."/>
            <person name="Lipzen A."/>
            <person name="Logrieco A.F."/>
            <person name="MacCabe A."/>
            <person name="Maekelae M.R."/>
            <person name="Malavazi I."/>
            <person name="Melin P."/>
            <person name="Meyer V."/>
            <person name="Mielnichuk N."/>
            <person name="Miskei M."/>
            <person name="Molnar A.P."/>
            <person name="Mule G."/>
            <person name="Ngan C.Y."/>
            <person name="Orejas M."/>
            <person name="Orosz E."/>
            <person name="Ouedraogo J.P."/>
            <person name="Overkamp K.M."/>
            <person name="Park H.-S."/>
            <person name="Perrone G."/>
            <person name="Piumi F."/>
            <person name="Punt P.J."/>
            <person name="Ram A.F."/>
            <person name="Ramon A."/>
            <person name="Rauscher S."/>
            <person name="Record E."/>
            <person name="Riano-Pachon D.M."/>
            <person name="Robert V."/>
            <person name="Roehrig J."/>
            <person name="Ruller R."/>
            <person name="Salamov A."/>
            <person name="Salih N.S."/>
            <person name="Samson R.A."/>
            <person name="Sandor E."/>
            <person name="Sanguinetti M."/>
            <person name="Schuetze T."/>
            <person name="Sepcic K."/>
            <person name="Shelest E."/>
            <person name="Sherlock G."/>
            <person name="Sophianopoulou V."/>
            <person name="Squina F.M."/>
            <person name="Sun H."/>
            <person name="Susca A."/>
            <person name="Todd R.B."/>
            <person name="Tsang A."/>
            <person name="Unkles S.E."/>
            <person name="van de Wiele N."/>
            <person name="van Rossen-Uffink D."/>
            <person name="Oliveira J.V."/>
            <person name="Vesth T.C."/>
            <person name="Visser J."/>
            <person name="Yu J.-H."/>
            <person name="Zhou M."/>
            <person name="Andersen M.R."/>
            <person name="Archer D.B."/>
            <person name="Baker S.E."/>
            <person name="Benoit I."/>
            <person name="Brakhage A.A."/>
            <person name="Braus G.H."/>
            <person name="Fischer R."/>
            <person name="Frisvad J.C."/>
            <person name="Goldman G.H."/>
            <person name="Houbraken J."/>
            <person name="Oakley B."/>
            <person name="Pocsi I."/>
            <person name="Scazzocchio C."/>
            <person name="Seiboth B."/>
            <person name="vanKuyk P.A."/>
            <person name="Wortman J."/>
            <person name="Dyer P.S."/>
            <person name="Grigoriev I.V."/>
        </authorList>
    </citation>
    <scope>NUCLEOTIDE SEQUENCE [LARGE SCALE GENOMIC DNA]</scope>
    <source>
        <strain evidence="9">CBS 516.65</strain>
    </source>
</reference>
<sequence length="383" mass="42310">MADAQIIPAMSPPPGKTSNFVDPEYQGTKFIVVNCIFLPLAVLALAVRTWTRVCIVRNFQADDYLMIIALLLSIVMTAVTLDMLNWGLGKHMWDVPAMPNLSPWFMKENMIVAIFYCAATGFCKVSVLVFYLRIFPSRSFHIAVWFVVFVAVGYEVGSVLANVFACTPIAKSWDATITGGSCMNRPVFYFANAGLGIFTDFATVLVPIPWLWKLQMPMRQKIAVGVILTMGCFVGVVSCIRLSTLYILMNSPDLTWTTTDALMWCAIELNLGIVGGCITAMRPFVRRYFPKLLGLSYGGYGSYSHSKKYGHPLNSIPRSDNPNFSGNFQQYSTSTWKGGTMGDRDSEEQVVLKEAAAPPGLGSGKADGIVRTVQFDVEDGLRR</sequence>
<keyword evidence="2 6" id="KW-0812">Transmembrane</keyword>
<evidence type="ECO:0000259" key="7">
    <source>
        <dbReference type="Pfam" id="PF20684"/>
    </source>
</evidence>
<keyword evidence="4 6" id="KW-0472">Membrane</keyword>